<keyword evidence="4" id="KW-1185">Reference proteome</keyword>
<gene>
    <name evidence="3" type="ORF">C1S78_014565</name>
</gene>
<reference evidence="3 4" key="1">
    <citation type="journal article" date="2019" name="BMC Evol. Biol.">
        <title>Comparative genomics of Mycobacterium mucogenicum and Mycobacterium neoaurum clade members emphasizing tRNA and non-coding RNA.</title>
        <authorList>
            <person name="Behra P.R.K."/>
            <person name="Pettersson B.M.F."/>
            <person name="Das S."/>
            <person name="Dasgupta S."/>
            <person name="Kirsebom L.A."/>
        </authorList>
    </citation>
    <scope>NUCLEOTIDE SEQUENCE [LARGE SCALE GENOMIC DNA]</scope>
    <source>
        <strain evidence="3 4">DSM 44124</strain>
    </source>
</reference>
<proteinExistence type="predicted"/>
<dbReference type="GeneID" id="99615314"/>
<keyword evidence="2" id="KW-0812">Transmembrane</keyword>
<dbReference type="AlphaFoldDB" id="A0A8E4RCR2"/>
<feature type="region of interest" description="Disordered" evidence="1">
    <location>
        <begin position="153"/>
        <end position="188"/>
    </location>
</feature>
<dbReference type="Pfam" id="PF18159">
    <property type="entry name" value="S_4TM"/>
    <property type="match status" value="1"/>
</dbReference>
<evidence type="ECO:0000313" key="4">
    <source>
        <dbReference type="Proteomes" id="UP000309231"/>
    </source>
</evidence>
<feature type="transmembrane region" description="Helical" evidence="2">
    <location>
        <begin position="35"/>
        <end position="56"/>
    </location>
</feature>
<protein>
    <submittedName>
        <fullName evidence="3">Uncharacterized protein</fullName>
    </submittedName>
</protein>
<keyword evidence="2" id="KW-1133">Transmembrane helix</keyword>
<dbReference type="RefSeq" id="WP_171024451.1">
    <property type="nucleotide sequence ID" value="NZ_CP062008.1"/>
</dbReference>
<evidence type="ECO:0000313" key="3">
    <source>
        <dbReference type="EMBL" id="QPG72039.1"/>
    </source>
</evidence>
<evidence type="ECO:0000256" key="1">
    <source>
        <dbReference type="SAM" id="MobiDB-lite"/>
    </source>
</evidence>
<sequence>MTLTTPSIFEAKNTRDARRHVAAQARTYCDAKRVLSWRVAAVFLLALAWAVCAVKSPSVRSVVGGVGAVAVLLLSFAAGNLEKVWRYRAAAIQEEFDTDVFRCFGTAFRPTVQTRMTLTTPRIATGGTATATGTTLREGHIGPTADAKFAAEAPHLRRRRSDQADHRGIRRVHQHSSLLRNGHCQPSPRQARFATSIAGGKAAENAIGHAYIEMYNSPH</sequence>
<accession>A0A8E4RCR2</accession>
<organism evidence="3 4">
    <name type="scientific">Mycolicibacterium mucogenicum DSM 44124</name>
    <dbReference type="NCBI Taxonomy" id="1226753"/>
    <lineage>
        <taxon>Bacteria</taxon>
        <taxon>Bacillati</taxon>
        <taxon>Actinomycetota</taxon>
        <taxon>Actinomycetes</taxon>
        <taxon>Mycobacteriales</taxon>
        <taxon>Mycobacteriaceae</taxon>
        <taxon>Mycolicibacterium</taxon>
    </lineage>
</organism>
<keyword evidence="2" id="KW-0472">Membrane</keyword>
<dbReference type="EMBL" id="CP062008">
    <property type="protein sequence ID" value="QPG72039.1"/>
    <property type="molecule type" value="Genomic_DNA"/>
</dbReference>
<evidence type="ECO:0000256" key="2">
    <source>
        <dbReference type="SAM" id="Phobius"/>
    </source>
</evidence>
<dbReference type="KEGG" id="mmuc:C1S78_014565"/>
<reference evidence="3 4" key="2">
    <citation type="journal article" date="2019" name="Sci. Rep.">
        <title>Insight into the biology of Mycobacterium mucogenicum and Mycobacterium neoaurum clade members.</title>
        <authorList>
            <person name="Behra P.R.K."/>
            <person name="Pettersson B.M.F."/>
            <person name="Ramesh M."/>
            <person name="Dasgupta S."/>
            <person name="Kirsebom L.A."/>
        </authorList>
    </citation>
    <scope>NUCLEOTIDE SEQUENCE [LARGE SCALE GENOMIC DNA]</scope>
    <source>
        <strain evidence="3 4">DSM 44124</strain>
    </source>
</reference>
<dbReference type="Proteomes" id="UP000309231">
    <property type="component" value="Chromosome"/>
</dbReference>
<feature type="transmembrane region" description="Helical" evidence="2">
    <location>
        <begin position="62"/>
        <end position="81"/>
    </location>
</feature>
<name>A0A8E4RCR2_MYCMU</name>
<dbReference type="InterPro" id="IPR049920">
    <property type="entry name" value="IK1_05631-like"/>
</dbReference>